<dbReference type="PROSITE" id="PS50048">
    <property type="entry name" value="ZN2_CY6_FUNGAL_2"/>
    <property type="match status" value="1"/>
</dbReference>
<evidence type="ECO:0000256" key="2">
    <source>
        <dbReference type="SAM" id="MobiDB-lite"/>
    </source>
</evidence>
<name>A0ABR1UF47_9PEZI</name>
<dbReference type="InterPro" id="IPR001138">
    <property type="entry name" value="Zn2Cys6_DnaBD"/>
</dbReference>
<comment type="caution">
    <text evidence="4">The sequence shown here is derived from an EMBL/GenBank/DDBJ whole genome shotgun (WGS) entry which is preliminary data.</text>
</comment>
<evidence type="ECO:0000259" key="3">
    <source>
        <dbReference type="PROSITE" id="PS50048"/>
    </source>
</evidence>
<dbReference type="SUPFAM" id="SSF57701">
    <property type="entry name" value="Zn2/Cys6 DNA-binding domain"/>
    <property type="match status" value="1"/>
</dbReference>
<dbReference type="PANTHER" id="PTHR47256:SF1">
    <property type="entry name" value="ZN(II)2CYS6 TRANSCRIPTION FACTOR (EUROFUNG)"/>
    <property type="match status" value="1"/>
</dbReference>
<gene>
    <name evidence="4" type="ORF">PG996_011274</name>
</gene>
<evidence type="ECO:0000256" key="1">
    <source>
        <dbReference type="ARBA" id="ARBA00023242"/>
    </source>
</evidence>
<dbReference type="CDD" id="cd12148">
    <property type="entry name" value="fungal_TF_MHR"/>
    <property type="match status" value="1"/>
</dbReference>
<feature type="compositionally biased region" description="Polar residues" evidence="2">
    <location>
        <begin position="145"/>
        <end position="160"/>
    </location>
</feature>
<evidence type="ECO:0000313" key="5">
    <source>
        <dbReference type="Proteomes" id="UP001446871"/>
    </source>
</evidence>
<dbReference type="PROSITE" id="PS00463">
    <property type="entry name" value="ZN2_CY6_FUNGAL_1"/>
    <property type="match status" value="1"/>
</dbReference>
<dbReference type="InterPro" id="IPR053187">
    <property type="entry name" value="Notoamide_regulator"/>
</dbReference>
<feature type="region of interest" description="Disordered" evidence="2">
    <location>
        <begin position="749"/>
        <end position="798"/>
    </location>
</feature>
<feature type="domain" description="Zn(2)-C6 fungal-type" evidence="3">
    <location>
        <begin position="45"/>
        <end position="75"/>
    </location>
</feature>
<dbReference type="SMART" id="SM00066">
    <property type="entry name" value="GAL4"/>
    <property type="match status" value="1"/>
</dbReference>
<keyword evidence="1" id="KW-0539">Nucleus</keyword>
<dbReference type="Pfam" id="PF00172">
    <property type="entry name" value="Zn_clus"/>
    <property type="match status" value="1"/>
</dbReference>
<protein>
    <submittedName>
        <fullName evidence="4">Nitrate assimilation regulatory protein nirA</fullName>
    </submittedName>
</protein>
<organism evidence="4 5">
    <name type="scientific">Apiospora saccharicola</name>
    <dbReference type="NCBI Taxonomy" id="335842"/>
    <lineage>
        <taxon>Eukaryota</taxon>
        <taxon>Fungi</taxon>
        <taxon>Dikarya</taxon>
        <taxon>Ascomycota</taxon>
        <taxon>Pezizomycotina</taxon>
        <taxon>Sordariomycetes</taxon>
        <taxon>Xylariomycetidae</taxon>
        <taxon>Amphisphaeriales</taxon>
        <taxon>Apiosporaceae</taxon>
        <taxon>Apiospora</taxon>
    </lineage>
</organism>
<reference evidence="4 5" key="1">
    <citation type="submission" date="2023-01" db="EMBL/GenBank/DDBJ databases">
        <title>Analysis of 21 Apiospora genomes using comparative genomics revels a genus with tremendous synthesis potential of carbohydrate active enzymes and secondary metabolites.</title>
        <authorList>
            <person name="Sorensen T."/>
        </authorList>
    </citation>
    <scope>NUCLEOTIDE SEQUENCE [LARGE SCALE GENOMIC DNA]</scope>
    <source>
        <strain evidence="4 5">CBS 83171</strain>
    </source>
</reference>
<dbReference type="InterPro" id="IPR036864">
    <property type="entry name" value="Zn2-C6_fun-type_DNA-bd_sf"/>
</dbReference>
<keyword evidence="5" id="KW-1185">Reference proteome</keyword>
<evidence type="ECO:0000313" key="4">
    <source>
        <dbReference type="EMBL" id="KAK8057337.1"/>
    </source>
</evidence>
<feature type="region of interest" description="Disordered" evidence="2">
    <location>
        <begin position="136"/>
        <end position="160"/>
    </location>
</feature>
<dbReference type="EMBL" id="JAQQWM010000007">
    <property type="protein sequence ID" value="KAK8057337.1"/>
    <property type="molecule type" value="Genomic_DNA"/>
</dbReference>
<dbReference type="Gene3D" id="4.10.240.10">
    <property type="entry name" value="Zn(2)-C6 fungal-type DNA-binding domain"/>
    <property type="match status" value="1"/>
</dbReference>
<dbReference type="Proteomes" id="UP001446871">
    <property type="component" value="Unassembled WGS sequence"/>
</dbReference>
<dbReference type="CDD" id="cd00067">
    <property type="entry name" value="GAL4"/>
    <property type="match status" value="1"/>
</dbReference>
<feature type="region of interest" description="Disordered" evidence="2">
    <location>
        <begin position="1"/>
        <end position="42"/>
    </location>
</feature>
<sequence length="823" mass="92547">MTPPDPKAEANMSYKALAPRPAYSRPHPDPTTPPHLKSKPTPKVACETCRNRKTACDGKRPSCSKCTRKLLPCRYSTTGERLKQRVQDLQSSLDSHIELVNLLSSTSEENIVQVLRDLKAAPEPLAYLETVKGDLDMQQQQQQQRRASTDTSVTGSTHSLSRVDREFDELTARYQIAYPVLPPMQVTSIDPRPRFAVPAFEPGAGQRLLFDMGAARLSSPSTLLQAPLESTDFLGNLTANLACRLRPSSRQIDSSPWPEPVTQSSYIDERLHHLKIDYWTSVPVSNSFAATAISAYLEIDHPCYGFFDVDLFLHDLVNLGITFCSPFLVSSILAQACYTCAAIDSRTLALGQAFLEEAERLYRAERMSDLLPNASALAIFSMVCTLQCREELASETQQLSRQMGQRMRLFGVVTEESNWTHFNNMPSYIKVSSAQTAWGLYNWLSLRTLFYDSKAIEYPPILPIPGEHHEKRRDTMSNLEWPEHFLPGWMGRAFSSHCRLWVLAQEIAAVYFVNQQKPLIERVSLAFAESKYTKLLEWVATLGPELKRREQNTPVDTLLFQHRYLTPGTHSADSSPGAIYEASINQMKHIVLQHHLEWPDKLVSNFAYAGYMQLCSTMAAGSGLGPDITRTQRREQRFYFDICMCFFQDAYLQHALALPIAQSLLSIALENRLIRASKARQILQGLEERGSHHPHHHDSSPSLLRTNTRAQIIVHFELSTVDVDASRAHALASKLEDLVLFDEFTNTTTTTTTTTTSDNDEDEDSHNHEEDGDSCENDNYNEHGYESSAPSGSVVSPDLYRTPASDVCTDYNNCWMMDGCDGG</sequence>
<proteinExistence type="predicted"/>
<accession>A0ABR1UF47</accession>
<feature type="compositionally biased region" description="Acidic residues" evidence="2">
    <location>
        <begin position="758"/>
        <end position="776"/>
    </location>
</feature>
<dbReference type="PANTHER" id="PTHR47256">
    <property type="entry name" value="ZN(II)2CYS6 TRANSCRIPTION FACTOR (EUROFUNG)-RELATED"/>
    <property type="match status" value="1"/>
</dbReference>